<organism evidence="3 4">
    <name type="scientific">Paenibacillus lignilyticus</name>
    <dbReference type="NCBI Taxonomy" id="1172615"/>
    <lineage>
        <taxon>Bacteria</taxon>
        <taxon>Bacillati</taxon>
        <taxon>Bacillota</taxon>
        <taxon>Bacilli</taxon>
        <taxon>Bacillales</taxon>
        <taxon>Paenibacillaceae</taxon>
        <taxon>Paenibacillus</taxon>
    </lineage>
</organism>
<evidence type="ECO:0000259" key="2">
    <source>
        <dbReference type="Pfam" id="PF13439"/>
    </source>
</evidence>
<name>A0ABS5C993_9BACL</name>
<dbReference type="Gene3D" id="3.40.50.2000">
    <property type="entry name" value="Glycogen Phosphorylase B"/>
    <property type="match status" value="2"/>
</dbReference>
<comment type="caution">
    <text evidence="3">The sequence shown here is derived from an EMBL/GenBank/DDBJ whole genome shotgun (WGS) entry which is preliminary data.</text>
</comment>
<dbReference type="PANTHER" id="PTHR12526:SF630">
    <property type="entry name" value="GLYCOSYLTRANSFERASE"/>
    <property type="match status" value="1"/>
</dbReference>
<dbReference type="CDD" id="cd03801">
    <property type="entry name" value="GT4_PimA-like"/>
    <property type="match status" value="1"/>
</dbReference>
<feature type="domain" description="Glycosyltransferase subfamily 4-like N-terminal" evidence="2">
    <location>
        <begin position="50"/>
        <end position="161"/>
    </location>
</feature>
<reference evidence="3 4" key="1">
    <citation type="submission" date="2021-04" db="EMBL/GenBank/DDBJ databases">
        <title>Paenibacillus sp. DLE-14 whole genome sequence.</title>
        <authorList>
            <person name="Ham Y.J."/>
        </authorList>
    </citation>
    <scope>NUCLEOTIDE SEQUENCE [LARGE SCALE GENOMIC DNA]</scope>
    <source>
        <strain evidence="3 4">DLE-14</strain>
    </source>
</reference>
<evidence type="ECO:0000313" key="3">
    <source>
        <dbReference type="EMBL" id="MBP3962400.1"/>
    </source>
</evidence>
<dbReference type="EMBL" id="JAGKSP010000002">
    <property type="protein sequence ID" value="MBP3962400.1"/>
    <property type="molecule type" value="Genomic_DNA"/>
</dbReference>
<keyword evidence="4" id="KW-1185">Reference proteome</keyword>
<dbReference type="Pfam" id="PF00534">
    <property type="entry name" value="Glycos_transf_1"/>
    <property type="match status" value="1"/>
</dbReference>
<dbReference type="RefSeq" id="WP_210656580.1">
    <property type="nucleotide sequence ID" value="NZ_JAGKSP010000002.1"/>
</dbReference>
<dbReference type="Pfam" id="PF13439">
    <property type="entry name" value="Glyco_transf_4"/>
    <property type="match status" value="1"/>
</dbReference>
<dbReference type="InterPro" id="IPR001296">
    <property type="entry name" value="Glyco_trans_1"/>
</dbReference>
<sequence>MRKNKRICMIVQHPMVKGGISAVVNGYRGSVLEHEFQIRYVESYTDGGKIKKLFKAITGYFDFLRVLLLEKPNLVHIHSSFGPSFYRKLPFIYMASWFNVPIINHCHGADFETFYLNAGHKRKKLIRNAYNKCTVMLALSKEWKERLSMIVQKEKIEIIENYSSIDGDAILERTSRSSNMQILFLGEIGQRKGCYDIPAVVERVARKFPKVKFVLGGSGDMESVRNALREKGVEQHVVFPGWVRGKEKDRLLRESDIFFLPSYNEGMPMSILDAMGYGMPIVSTNVGGVPKIVRNGENGYVCEPGDVERLSDALMKLLLNEDVCKQYGDSSVSIVKQGYSFESHINRLTSLYISLMSGNTNKQVGV</sequence>
<proteinExistence type="predicted"/>
<evidence type="ECO:0000259" key="1">
    <source>
        <dbReference type="Pfam" id="PF00534"/>
    </source>
</evidence>
<dbReference type="InterPro" id="IPR028098">
    <property type="entry name" value="Glyco_trans_4-like_N"/>
</dbReference>
<dbReference type="PANTHER" id="PTHR12526">
    <property type="entry name" value="GLYCOSYLTRANSFERASE"/>
    <property type="match status" value="1"/>
</dbReference>
<accession>A0ABS5C993</accession>
<dbReference type="Proteomes" id="UP000673394">
    <property type="component" value="Unassembled WGS sequence"/>
</dbReference>
<feature type="domain" description="Glycosyl transferase family 1" evidence="1">
    <location>
        <begin position="180"/>
        <end position="328"/>
    </location>
</feature>
<gene>
    <name evidence="3" type="ORF">I8J30_06745</name>
</gene>
<evidence type="ECO:0000313" key="4">
    <source>
        <dbReference type="Proteomes" id="UP000673394"/>
    </source>
</evidence>
<dbReference type="SUPFAM" id="SSF53756">
    <property type="entry name" value="UDP-Glycosyltransferase/glycogen phosphorylase"/>
    <property type="match status" value="1"/>
</dbReference>
<protein>
    <submittedName>
        <fullName evidence="3">Glycosyltransferase family 4 protein</fullName>
    </submittedName>
</protein>